<evidence type="ECO:0000256" key="3">
    <source>
        <dbReference type="SAM" id="MobiDB-lite"/>
    </source>
</evidence>
<dbReference type="GO" id="GO:0004860">
    <property type="term" value="F:protein kinase inhibitor activity"/>
    <property type="evidence" value="ECO:0007669"/>
    <property type="project" value="UniProtKB-KW"/>
</dbReference>
<keyword evidence="2" id="KW-0131">Cell cycle</keyword>
<proteinExistence type="predicted"/>
<reference evidence="4 5" key="1">
    <citation type="journal article" date="2023" name="Hortic Res">
        <title>Pangenome of water caltrop reveals structural variations and asymmetric subgenome divergence after allopolyploidization.</title>
        <authorList>
            <person name="Zhang X."/>
            <person name="Chen Y."/>
            <person name="Wang L."/>
            <person name="Yuan Y."/>
            <person name="Fang M."/>
            <person name="Shi L."/>
            <person name="Lu R."/>
            <person name="Comes H.P."/>
            <person name="Ma Y."/>
            <person name="Chen Y."/>
            <person name="Huang G."/>
            <person name="Zhou Y."/>
            <person name="Zheng Z."/>
            <person name="Qiu Y."/>
        </authorList>
    </citation>
    <scope>NUCLEOTIDE SEQUENCE [LARGE SCALE GENOMIC DNA]</scope>
    <source>
        <strain evidence="4">F231</strain>
    </source>
</reference>
<dbReference type="Proteomes" id="UP001346149">
    <property type="component" value="Unassembled WGS sequence"/>
</dbReference>
<dbReference type="PANTHER" id="PTHR33142">
    <property type="entry name" value="CYCLIN-DEPENDENT PROTEIN KINASE INHIBITOR SMR13"/>
    <property type="match status" value="1"/>
</dbReference>
<dbReference type="GO" id="GO:0032875">
    <property type="term" value="P:regulation of DNA endoreduplication"/>
    <property type="evidence" value="ECO:0007669"/>
    <property type="project" value="InterPro"/>
</dbReference>
<protein>
    <submittedName>
        <fullName evidence="4">Uncharacterized protein</fullName>
    </submittedName>
</protein>
<sequence>MYLPPTMSHRVMSNSEALQLVNGAEAPLGSYVPDRDLEGGVDVKEEGREDGGGGGCGCSNIEGQVQEKDLLCKEMCYGEAIMEAGREVNDDDGFRTPVSVYHRIVSAAECPPAPMKPKPVRWRRLKLSPSDRRCNNRRIGLAIHLSDEDVEAMFPEIVHCEAQNCKVKKARREEMSCKQ</sequence>
<comment type="caution">
    <text evidence="4">The sequence shown here is derived from an EMBL/GenBank/DDBJ whole genome shotgun (WGS) entry which is preliminary data.</text>
</comment>
<evidence type="ECO:0000256" key="1">
    <source>
        <dbReference type="ARBA" id="ARBA00023013"/>
    </source>
</evidence>
<evidence type="ECO:0000313" key="5">
    <source>
        <dbReference type="Proteomes" id="UP001346149"/>
    </source>
</evidence>
<dbReference type="GO" id="GO:0005634">
    <property type="term" value="C:nucleus"/>
    <property type="evidence" value="ECO:0007669"/>
    <property type="project" value="TreeGrafter"/>
</dbReference>
<dbReference type="PANTHER" id="PTHR33142:SF65">
    <property type="entry name" value="CYCLIN-DEPENDENT PROTEIN KINASE INHIBITOR SMR2-LIKE"/>
    <property type="match status" value="1"/>
</dbReference>
<evidence type="ECO:0000313" key="4">
    <source>
        <dbReference type="EMBL" id="KAK4801118.1"/>
    </source>
</evidence>
<dbReference type="InterPro" id="IPR040389">
    <property type="entry name" value="SMR"/>
</dbReference>
<dbReference type="EMBL" id="JAXQNO010000003">
    <property type="protein sequence ID" value="KAK4801118.1"/>
    <property type="molecule type" value="Genomic_DNA"/>
</dbReference>
<accession>A0AAN7M2D0</accession>
<name>A0AAN7M2D0_TRANT</name>
<dbReference type="AlphaFoldDB" id="A0AAN7M2D0"/>
<feature type="compositionally biased region" description="Basic and acidic residues" evidence="3">
    <location>
        <begin position="33"/>
        <end position="51"/>
    </location>
</feature>
<keyword evidence="1" id="KW-0649">Protein kinase inhibitor</keyword>
<feature type="region of interest" description="Disordered" evidence="3">
    <location>
        <begin position="29"/>
        <end position="59"/>
    </location>
</feature>
<gene>
    <name evidence="4" type="ORF">SAY86_021605</name>
</gene>
<organism evidence="4 5">
    <name type="scientific">Trapa natans</name>
    <name type="common">Water chestnut</name>
    <dbReference type="NCBI Taxonomy" id="22666"/>
    <lineage>
        <taxon>Eukaryota</taxon>
        <taxon>Viridiplantae</taxon>
        <taxon>Streptophyta</taxon>
        <taxon>Embryophyta</taxon>
        <taxon>Tracheophyta</taxon>
        <taxon>Spermatophyta</taxon>
        <taxon>Magnoliopsida</taxon>
        <taxon>eudicotyledons</taxon>
        <taxon>Gunneridae</taxon>
        <taxon>Pentapetalae</taxon>
        <taxon>rosids</taxon>
        <taxon>malvids</taxon>
        <taxon>Myrtales</taxon>
        <taxon>Lythraceae</taxon>
        <taxon>Trapa</taxon>
    </lineage>
</organism>
<evidence type="ECO:0000256" key="2">
    <source>
        <dbReference type="ARBA" id="ARBA00023306"/>
    </source>
</evidence>
<keyword evidence="5" id="KW-1185">Reference proteome</keyword>